<evidence type="ECO:0000313" key="1">
    <source>
        <dbReference type="EMBL" id="KAH9320406.1"/>
    </source>
</evidence>
<protein>
    <recommendedName>
        <fullName evidence="3">SMP-30/Gluconolactonase/LRE-like region domain-containing protein</fullName>
    </recommendedName>
</protein>
<sequence>LVSVIVMGVFNLEKRKQGGEFVEYQSQGWLRECAVWDADNRRFLVSFLEGGLGEIVETGKEETLVKDPDYAGNASLGFRIDPPRNRIVVAVVDAHGYKYSALAAYDMATWQRLFLTQLGDAVIPSLANDVAVDVDGNAYVTDSVGNRIWKVGPGGAPLAVFSSPVFSSVPPKVPFTTVGLNGIVYHPGGYLLVVHTWAGVLFKVSLDGVHVSRVDMRSASLRLRTCT</sequence>
<dbReference type="EMBL" id="JAHRHJ020000004">
    <property type="protein sequence ID" value="KAH9320406.1"/>
    <property type="molecule type" value="Genomic_DNA"/>
</dbReference>
<dbReference type="SUPFAM" id="SSF63829">
    <property type="entry name" value="Calcium-dependent phosphotriesterase"/>
    <property type="match status" value="1"/>
</dbReference>
<dbReference type="PANTHER" id="PTHR31460:SF0">
    <property type="entry name" value="CALCIUM-DEPENDENT PHOSPHOTRIESTERASE SUPERFAMILY PROTEIN-RELATED"/>
    <property type="match status" value="1"/>
</dbReference>
<evidence type="ECO:0000313" key="2">
    <source>
        <dbReference type="Proteomes" id="UP000824469"/>
    </source>
</evidence>
<gene>
    <name evidence="1" type="ORF">KI387_044506</name>
</gene>
<evidence type="ECO:0008006" key="3">
    <source>
        <dbReference type="Google" id="ProtNLM"/>
    </source>
</evidence>
<proteinExistence type="predicted"/>
<keyword evidence="2" id="KW-1185">Reference proteome</keyword>
<reference evidence="1 2" key="1">
    <citation type="journal article" date="2021" name="Nat. Plants">
        <title>The Taxus genome provides insights into paclitaxel biosynthesis.</title>
        <authorList>
            <person name="Xiong X."/>
            <person name="Gou J."/>
            <person name="Liao Q."/>
            <person name="Li Y."/>
            <person name="Zhou Q."/>
            <person name="Bi G."/>
            <person name="Li C."/>
            <person name="Du R."/>
            <person name="Wang X."/>
            <person name="Sun T."/>
            <person name="Guo L."/>
            <person name="Liang H."/>
            <person name="Lu P."/>
            <person name="Wu Y."/>
            <person name="Zhang Z."/>
            <person name="Ro D.K."/>
            <person name="Shang Y."/>
            <person name="Huang S."/>
            <person name="Yan J."/>
        </authorList>
    </citation>
    <scope>NUCLEOTIDE SEQUENCE [LARGE SCALE GENOMIC DNA]</scope>
    <source>
        <strain evidence="1">Ta-2019</strain>
    </source>
</reference>
<organism evidence="1 2">
    <name type="scientific">Taxus chinensis</name>
    <name type="common">Chinese yew</name>
    <name type="synonym">Taxus wallichiana var. chinensis</name>
    <dbReference type="NCBI Taxonomy" id="29808"/>
    <lineage>
        <taxon>Eukaryota</taxon>
        <taxon>Viridiplantae</taxon>
        <taxon>Streptophyta</taxon>
        <taxon>Embryophyta</taxon>
        <taxon>Tracheophyta</taxon>
        <taxon>Spermatophyta</taxon>
        <taxon>Pinopsida</taxon>
        <taxon>Pinidae</taxon>
        <taxon>Conifers II</taxon>
        <taxon>Cupressales</taxon>
        <taxon>Taxaceae</taxon>
        <taxon>Taxus</taxon>
    </lineage>
</organism>
<dbReference type="InterPro" id="IPR011042">
    <property type="entry name" value="6-blade_b-propeller_TolB-like"/>
</dbReference>
<dbReference type="Gene3D" id="2.120.10.30">
    <property type="entry name" value="TolB, C-terminal domain"/>
    <property type="match status" value="1"/>
</dbReference>
<dbReference type="Proteomes" id="UP000824469">
    <property type="component" value="Unassembled WGS sequence"/>
</dbReference>
<comment type="caution">
    <text evidence="1">The sequence shown here is derived from an EMBL/GenBank/DDBJ whole genome shotgun (WGS) entry which is preliminary data.</text>
</comment>
<dbReference type="OMA" id="KGWMREC"/>
<dbReference type="PANTHER" id="PTHR31460">
    <property type="match status" value="1"/>
</dbReference>
<dbReference type="AlphaFoldDB" id="A0AA38LE60"/>
<dbReference type="InterPro" id="IPR053224">
    <property type="entry name" value="Sensory_adhesion_molecule"/>
</dbReference>
<name>A0AA38LE60_TAXCH</name>
<accession>A0AA38LE60</accession>
<feature type="non-terminal residue" evidence="1">
    <location>
        <position position="1"/>
    </location>
</feature>
<dbReference type="GO" id="GO:0005783">
    <property type="term" value="C:endoplasmic reticulum"/>
    <property type="evidence" value="ECO:0007669"/>
    <property type="project" value="TreeGrafter"/>
</dbReference>